<dbReference type="OMA" id="TMHSADI"/>
<dbReference type="InterPro" id="IPR008271">
    <property type="entry name" value="Ser/Thr_kinase_AS"/>
</dbReference>
<dbReference type="PROSITE" id="PS00108">
    <property type="entry name" value="PROTEIN_KINASE_ST"/>
    <property type="match status" value="1"/>
</dbReference>
<dbReference type="GO" id="GO:0009555">
    <property type="term" value="P:pollen development"/>
    <property type="evidence" value="ECO:0007669"/>
    <property type="project" value="EnsemblPlants"/>
</dbReference>
<evidence type="ECO:0000256" key="9">
    <source>
        <dbReference type="RuleBase" id="RU361165"/>
    </source>
</evidence>
<dbReference type="FunFam" id="3.30.200.20:FF:000046">
    <property type="entry name" value="Mitogen-activated protein kinase"/>
    <property type="match status" value="1"/>
</dbReference>
<dbReference type="GO" id="GO:0010494">
    <property type="term" value="C:cytoplasmic stress granule"/>
    <property type="evidence" value="ECO:0007669"/>
    <property type="project" value="EnsemblPlants"/>
</dbReference>
<dbReference type="HOGENOM" id="CLU_000288_181_1_1"/>
<evidence type="ECO:0000256" key="2">
    <source>
        <dbReference type="ARBA" id="ARBA00022527"/>
    </source>
</evidence>
<keyword evidence="9" id="KW-0460">Magnesium</keyword>
<evidence type="ECO:0000256" key="1">
    <source>
        <dbReference type="ARBA" id="ARBA00008832"/>
    </source>
</evidence>
<dbReference type="PROSITE" id="PS00107">
    <property type="entry name" value="PROTEIN_KINASE_ATP"/>
    <property type="match status" value="1"/>
</dbReference>
<dbReference type="Gramene" id="ERM95765">
    <property type="protein sequence ID" value="ERM95765"/>
    <property type="gene ID" value="AMTR_s00023p00249950"/>
</dbReference>
<dbReference type="GO" id="GO:1902065">
    <property type="term" value="P:response to L-glutamate"/>
    <property type="evidence" value="ECO:0007669"/>
    <property type="project" value="EnsemblPlants"/>
</dbReference>
<dbReference type="GO" id="GO:0005938">
    <property type="term" value="C:cell cortex"/>
    <property type="evidence" value="ECO:0007669"/>
    <property type="project" value="EnsemblPlants"/>
</dbReference>
<evidence type="ECO:0000256" key="3">
    <source>
        <dbReference type="ARBA" id="ARBA00022679"/>
    </source>
</evidence>
<comment type="catalytic activity">
    <reaction evidence="9">
        <text>L-threonyl-[protein] + ATP = O-phospho-L-threonyl-[protein] + ADP + H(+)</text>
        <dbReference type="Rhea" id="RHEA:46608"/>
        <dbReference type="Rhea" id="RHEA-COMP:11060"/>
        <dbReference type="Rhea" id="RHEA-COMP:11605"/>
        <dbReference type="ChEBI" id="CHEBI:15378"/>
        <dbReference type="ChEBI" id="CHEBI:30013"/>
        <dbReference type="ChEBI" id="CHEBI:30616"/>
        <dbReference type="ChEBI" id="CHEBI:61977"/>
        <dbReference type="ChEBI" id="CHEBI:456216"/>
        <dbReference type="EC" id="2.7.11.24"/>
    </reaction>
</comment>
<dbReference type="InterPro" id="IPR050117">
    <property type="entry name" value="MAPK"/>
</dbReference>
<dbReference type="GO" id="GO:1901002">
    <property type="term" value="P:positive regulation of response to salt stress"/>
    <property type="evidence" value="ECO:0007669"/>
    <property type="project" value="EnsemblPlants"/>
</dbReference>
<dbReference type="GO" id="GO:0050832">
    <property type="term" value="P:defense response to fungus"/>
    <property type="evidence" value="ECO:0007669"/>
    <property type="project" value="EnsemblPlants"/>
</dbReference>
<keyword evidence="2 8" id="KW-0723">Serine/threonine-protein kinase</keyword>
<protein>
    <recommendedName>
        <fullName evidence="9">Mitogen-activated protein kinase</fullName>
        <ecNumber evidence="9">2.7.11.24</ecNumber>
    </recommendedName>
</protein>
<dbReference type="Pfam" id="PF00069">
    <property type="entry name" value="Pkinase"/>
    <property type="match status" value="1"/>
</dbReference>
<dbReference type="GO" id="GO:0005634">
    <property type="term" value="C:nucleus"/>
    <property type="evidence" value="ECO:0000318"/>
    <property type="project" value="GO_Central"/>
</dbReference>
<comment type="cofactor">
    <cofactor evidence="9">
        <name>Mg(2+)</name>
        <dbReference type="ChEBI" id="CHEBI:18420"/>
    </cofactor>
</comment>
<keyword evidence="12" id="KW-1185">Reference proteome</keyword>
<dbReference type="GO" id="GO:0010224">
    <property type="term" value="P:response to UV-B"/>
    <property type="evidence" value="ECO:0007669"/>
    <property type="project" value="EnsemblPlants"/>
</dbReference>
<dbReference type="InterPro" id="IPR003527">
    <property type="entry name" value="MAP_kinase_CS"/>
</dbReference>
<evidence type="ECO:0000313" key="12">
    <source>
        <dbReference type="Proteomes" id="UP000017836"/>
    </source>
</evidence>
<comment type="similarity">
    <text evidence="9">Belongs to the protein kinase superfamily. Ser/Thr protein kinase family. MAP kinase subfamily.</text>
</comment>
<dbReference type="GO" id="GO:0010120">
    <property type="term" value="P:camalexin biosynthetic process"/>
    <property type="evidence" value="ECO:0007669"/>
    <property type="project" value="EnsemblPlants"/>
</dbReference>
<dbReference type="GO" id="GO:0004674">
    <property type="term" value="F:protein serine/threonine kinase activity"/>
    <property type="evidence" value="ECO:0000318"/>
    <property type="project" value="GO_Central"/>
</dbReference>
<dbReference type="GO" id="GO:0005737">
    <property type="term" value="C:cytoplasm"/>
    <property type="evidence" value="ECO:0000318"/>
    <property type="project" value="GO_Central"/>
</dbReference>
<keyword evidence="6 7" id="KW-0067">ATP-binding</keyword>
<dbReference type="GO" id="GO:0048481">
    <property type="term" value="P:plant ovule development"/>
    <property type="evidence" value="ECO:0007669"/>
    <property type="project" value="EnsemblPlants"/>
</dbReference>
<dbReference type="SMART" id="SM00220">
    <property type="entry name" value="S_TKc"/>
    <property type="match status" value="1"/>
</dbReference>
<evidence type="ECO:0000256" key="8">
    <source>
        <dbReference type="RuleBase" id="RU000304"/>
    </source>
</evidence>
<name>W1NKQ3_AMBTC</name>
<dbReference type="STRING" id="13333.W1NKQ3"/>
<comment type="similarity">
    <text evidence="1">Belongs to the protein kinase superfamily. CMGC Ser/Thr protein kinase family. MAP kinase subfamily.</text>
</comment>
<proteinExistence type="inferred from homology"/>
<organism evidence="11 12">
    <name type="scientific">Amborella trichopoda</name>
    <dbReference type="NCBI Taxonomy" id="13333"/>
    <lineage>
        <taxon>Eukaryota</taxon>
        <taxon>Viridiplantae</taxon>
        <taxon>Streptophyta</taxon>
        <taxon>Embryophyta</taxon>
        <taxon>Tracheophyta</taxon>
        <taxon>Spermatophyta</taxon>
        <taxon>Magnoliopsida</taxon>
        <taxon>Amborellales</taxon>
        <taxon>Amborellaceae</taxon>
        <taxon>Amborella</taxon>
    </lineage>
</organism>
<dbReference type="Gene3D" id="1.10.510.10">
    <property type="entry name" value="Transferase(Phosphotransferase) domain 1"/>
    <property type="match status" value="1"/>
</dbReference>
<comment type="activity regulation">
    <text evidence="9">Activated by threonine and tyrosine phosphorylation.</text>
</comment>
<dbReference type="PROSITE" id="PS01351">
    <property type="entry name" value="MAPK"/>
    <property type="match status" value="1"/>
</dbReference>
<dbReference type="GO" id="GO:0035556">
    <property type="term" value="P:intracellular signal transduction"/>
    <property type="evidence" value="ECO:0000318"/>
    <property type="project" value="GO_Central"/>
</dbReference>
<keyword evidence="3 9" id="KW-0808">Transferase</keyword>
<feature type="binding site" evidence="7">
    <location>
        <position position="73"/>
    </location>
    <ligand>
        <name>ATP</name>
        <dbReference type="ChEBI" id="CHEBI:30616"/>
    </ligand>
</feature>
<dbReference type="GO" id="GO:0009414">
    <property type="term" value="P:response to water deprivation"/>
    <property type="evidence" value="ECO:0007669"/>
    <property type="project" value="EnsemblPlants"/>
</dbReference>
<dbReference type="GO" id="GO:0010229">
    <property type="term" value="P:inflorescence development"/>
    <property type="evidence" value="ECO:0007669"/>
    <property type="project" value="EnsemblPlants"/>
</dbReference>
<dbReference type="Gene3D" id="3.30.200.20">
    <property type="entry name" value="Phosphorylase Kinase, domain 1"/>
    <property type="match status" value="1"/>
</dbReference>
<dbReference type="eggNOG" id="KOG0660">
    <property type="taxonomic scope" value="Eukaryota"/>
</dbReference>
<dbReference type="InterPro" id="IPR011009">
    <property type="entry name" value="Kinase-like_dom_sf"/>
</dbReference>
<dbReference type="GO" id="GO:0042742">
    <property type="term" value="P:defense response to bacterium"/>
    <property type="evidence" value="ECO:0007669"/>
    <property type="project" value="EnsemblPlants"/>
</dbReference>
<dbReference type="GO" id="GO:0009611">
    <property type="term" value="P:response to wounding"/>
    <property type="evidence" value="ECO:0007669"/>
    <property type="project" value="EnsemblPlants"/>
</dbReference>
<dbReference type="GO" id="GO:0080136">
    <property type="term" value="P:priming of cellular response to stress"/>
    <property type="evidence" value="ECO:0007669"/>
    <property type="project" value="EnsemblPlants"/>
</dbReference>
<dbReference type="InterPro" id="IPR017441">
    <property type="entry name" value="Protein_kinase_ATP_BS"/>
</dbReference>
<dbReference type="GO" id="GO:0006970">
    <property type="term" value="P:response to osmotic stress"/>
    <property type="evidence" value="ECO:0007669"/>
    <property type="project" value="EnsemblPlants"/>
</dbReference>
<dbReference type="SUPFAM" id="SSF56112">
    <property type="entry name" value="Protein kinase-like (PK-like)"/>
    <property type="match status" value="1"/>
</dbReference>
<evidence type="ECO:0000259" key="10">
    <source>
        <dbReference type="PROSITE" id="PS50011"/>
    </source>
</evidence>
<dbReference type="EC" id="2.7.11.24" evidence="9"/>
<dbReference type="Proteomes" id="UP000017836">
    <property type="component" value="Unassembled WGS sequence"/>
</dbReference>
<keyword evidence="5 9" id="KW-0418">Kinase</keyword>
<dbReference type="CDD" id="cd07858">
    <property type="entry name" value="STKc_TEY_MAPK"/>
    <property type="match status" value="1"/>
</dbReference>
<dbReference type="PANTHER" id="PTHR24055">
    <property type="entry name" value="MITOGEN-ACTIVATED PROTEIN KINASE"/>
    <property type="match status" value="1"/>
</dbReference>
<dbReference type="GO" id="GO:0010183">
    <property type="term" value="P:pollen tube guidance"/>
    <property type="evidence" value="ECO:0007669"/>
    <property type="project" value="EnsemblPlants"/>
</dbReference>
<dbReference type="GO" id="GO:0005524">
    <property type="term" value="F:ATP binding"/>
    <property type="evidence" value="ECO:0007669"/>
    <property type="project" value="UniProtKB-UniRule"/>
</dbReference>
<reference evidence="12" key="1">
    <citation type="journal article" date="2013" name="Science">
        <title>The Amborella genome and the evolution of flowering plants.</title>
        <authorList>
            <consortium name="Amborella Genome Project"/>
        </authorList>
    </citation>
    <scope>NUCLEOTIDE SEQUENCE [LARGE SCALE GENOMIC DNA]</scope>
</reference>
<dbReference type="GO" id="GO:0009875">
    <property type="term" value="P:pollen-pistil interaction"/>
    <property type="evidence" value="ECO:0007669"/>
    <property type="project" value="EnsemblPlants"/>
</dbReference>
<dbReference type="KEGG" id="atr:18423688"/>
<dbReference type="InterPro" id="IPR000719">
    <property type="entry name" value="Prot_kinase_dom"/>
</dbReference>
<dbReference type="AlphaFoldDB" id="W1NKQ3"/>
<dbReference type="FunFam" id="1.10.510.10:FF:000013">
    <property type="entry name" value="Mitogen-activated protein kinase"/>
    <property type="match status" value="1"/>
</dbReference>
<evidence type="ECO:0000256" key="7">
    <source>
        <dbReference type="PROSITE-ProRule" id="PRU10141"/>
    </source>
</evidence>
<keyword evidence="4 7" id="KW-0547">Nucleotide-binding</keyword>
<dbReference type="GO" id="GO:0010200">
    <property type="term" value="P:response to chitin"/>
    <property type="evidence" value="ECO:0007669"/>
    <property type="project" value="EnsemblPlants"/>
</dbReference>
<sequence>MGTVVPENYTATPNGFPAIPTHGGRFVEYDIFGNRFEITSKYSPPLIPIGRGAYGLICSALNSVTNEHVAIKKIARAFDNRIDAKRTLREIKLLRHIDHENIISIKDIIPPPRREAFNDVYIVSELMDTDLHHIIQSNQDLSEEHCQYFLYQILRGLKYIHSANVLHRDLKPSNLLLNANCDLKICDFGLARTSTEDDFMTEYVVTRWYRAPELLLNSKDYTAAIDIWSVGCIFMELMNRKPLFPGRDQVHQLRLQTELLGTPTESDIDFIHSEDAKRYMRRLPPLPRQLFREKFPHVHPLAIDLMERMLTFNPSRRITVEEALAHPYLASLHDEGDEPTCPEPFSVELEQQAVDEQQIKELIHREALAFNPEYARF</sequence>
<dbReference type="GO" id="GO:0050826">
    <property type="term" value="P:response to freezing"/>
    <property type="evidence" value="ECO:0007669"/>
    <property type="project" value="EnsemblPlants"/>
</dbReference>
<evidence type="ECO:0000256" key="4">
    <source>
        <dbReference type="ARBA" id="ARBA00022741"/>
    </source>
</evidence>
<dbReference type="EMBL" id="KI397474">
    <property type="protein sequence ID" value="ERM95765.1"/>
    <property type="molecule type" value="Genomic_DNA"/>
</dbReference>
<accession>W1NKQ3</accession>
<dbReference type="GO" id="GO:0006979">
    <property type="term" value="P:response to oxidative stress"/>
    <property type="evidence" value="ECO:0007669"/>
    <property type="project" value="EnsemblPlants"/>
</dbReference>
<evidence type="ECO:0000256" key="6">
    <source>
        <dbReference type="ARBA" id="ARBA00022840"/>
    </source>
</evidence>
<evidence type="ECO:0000256" key="5">
    <source>
        <dbReference type="ARBA" id="ARBA00022777"/>
    </source>
</evidence>
<dbReference type="OrthoDB" id="192887at2759"/>
<dbReference type="GO" id="GO:0004707">
    <property type="term" value="F:MAP kinase activity"/>
    <property type="evidence" value="ECO:0007669"/>
    <property type="project" value="UniProtKB-EC"/>
</dbReference>
<feature type="domain" description="Protein kinase" evidence="10">
    <location>
        <begin position="43"/>
        <end position="329"/>
    </location>
</feature>
<evidence type="ECO:0000313" key="11">
    <source>
        <dbReference type="EMBL" id="ERM95765.1"/>
    </source>
</evidence>
<gene>
    <name evidence="11" type="ORF">AMTR_s00023p00249950</name>
</gene>
<dbReference type="PROSITE" id="PS50011">
    <property type="entry name" value="PROTEIN_KINASE_DOM"/>
    <property type="match status" value="1"/>
</dbReference>